<dbReference type="Proteomes" id="UP000595296">
    <property type="component" value="Chromosome"/>
</dbReference>
<evidence type="ECO:0000313" key="1">
    <source>
        <dbReference type="EMBL" id="QQV75344.1"/>
    </source>
</evidence>
<dbReference type="Gene3D" id="3.40.50.1000">
    <property type="entry name" value="HAD superfamily/HAD-like"/>
    <property type="match status" value="1"/>
</dbReference>
<name>A0A9E6MID0_9RICK</name>
<dbReference type="InterPro" id="IPR023214">
    <property type="entry name" value="HAD_sf"/>
</dbReference>
<dbReference type="EMBL" id="CP060138">
    <property type="protein sequence ID" value="QQV75344.1"/>
    <property type="molecule type" value="Genomic_DNA"/>
</dbReference>
<keyword evidence="2" id="KW-1185">Reference proteome</keyword>
<organism evidence="1 2">
    <name type="scientific">Rickettsia tillamookensis</name>
    <dbReference type="NCBI Taxonomy" id="2761623"/>
    <lineage>
        <taxon>Bacteria</taxon>
        <taxon>Pseudomonadati</taxon>
        <taxon>Pseudomonadota</taxon>
        <taxon>Alphaproteobacteria</taxon>
        <taxon>Rickettsiales</taxon>
        <taxon>Rickettsiaceae</taxon>
        <taxon>Rickettsieae</taxon>
        <taxon>Rickettsia</taxon>
        <taxon>spotted fever group</taxon>
    </lineage>
</organism>
<gene>
    <name evidence="1" type="ORF">H6P87_00897</name>
</gene>
<protein>
    <submittedName>
        <fullName evidence="1">Uncharacterized protein</fullName>
    </submittedName>
</protein>
<dbReference type="InterPro" id="IPR023198">
    <property type="entry name" value="PGP-like_dom2"/>
</dbReference>
<accession>A0A9E6MID0</accession>
<sequence length="159" mass="18302">MKKAHVFKYSQVIKTDRIATITQFSQHSSIEPQNAGTIAINEEKDGGVIDQYKTGKITTEEFRIEMNELIEETGGKPITNLETFDKCWNAMCIVEPEKLAELYNLQQTHKFHIHIVGGTNELQHNYIQQEIQKASIKPDISYTLSYELGTLDKKKLEHY</sequence>
<reference evidence="1 2" key="1">
    <citation type="journal article" date="2021" name="Int. J. Syst. Evol. Microbiol.">
        <title>Characterization of a novel transitional group Rickettsia species (Rickettsia tillamookensis sp. nov.) from the western black-legged tick, Ixodes pacificus.</title>
        <authorList>
            <person name="Gauthier D.T."/>
            <person name="Karpathy S.E."/>
            <person name="Grizzard S.L."/>
            <person name="Batra D."/>
            <person name="Rowe L.A."/>
            <person name="Paddock C.D."/>
        </authorList>
    </citation>
    <scope>NUCLEOTIDE SEQUENCE [LARGE SCALE GENOMIC DNA]</scope>
    <source>
        <strain evidence="1 2">Tillamook 23</strain>
    </source>
</reference>
<dbReference type="RefSeq" id="WP_246437762.1">
    <property type="nucleotide sequence ID" value="NZ_CP060138.2"/>
</dbReference>
<proteinExistence type="predicted"/>
<dbReference type="Gene3D" id="1.10.150.240">
    <property type="entry name" value="Putative phosphatase, domain 2"/>
    <property type="match status" value="1"/>
</dbReference>
<evidence type="ECO:0000313" key="2">
    <source>
        <dbReference type="Proteomes" id="UP000595296"/>
    </source>
</evidence>